<evidence type="ECO:0000259" key="23">
    <source>
        <dbReference type="PROSITE" id="PS50948"/>
    </source>
</evidence>
<dbReference type="InterPro" id="IPR024171">
    <property type="entry name" value="SRK-like_kinase"/>
</dbReference>
<gene>
    <name evidence="25" type="primary">LOC107411429</name>
</gene>
<keyword evidence="7 15" id="KW-0418">Kinase</keyword>
<evidence type="ECO:0000256" key="11">
    <source>
        <dbReference type="ARBA" id="ARBA00023157"/>
    </source>
</evidence>
<keyword evidence="3 15" id="KW-0808">Transferase</keyword>
<comment type="catalytic activity">
    <reaction evidence="14 15">
        <text>L-seryl-[protein] + ATP = O-phospho-L-seryl-[protein] + ADP + H(+)</text>
        <dbReference type="Rhea" id="RHEA:17989"/>
        <dbReference type="Rhea" id="RHEA-COMP:9863"/>
        <dbReference type="Rhea" id="RHEA-COMP:11604"/>
        <dbReference type="ChEBI" id="CHEBI:15378"/>
        <dbReference type="ChEBI" id="CHEBI:29999"/>
        <dbReference type="ChEBI" id="CHEBI:30616"/>
        <dbReference type="ChEBI" id="CHEBI:83421"/>
        <dbReference type="ChEBI" id="CHEBI:456216"/>
        <dbReference type="EC" id="2.7.11.1"/>
    </reaction>
</comment>
<dbReference type="RefSeq" id="XP_048323841.2">
    <property type="nucleotide sequence ID" value="XM_048467884.2"/>
</dbReference>
<dbReference type="GeneID" id="107411429"/>
<evidence type="ECO:0000259" key="21">
    <source>
        <dbReference type="PROSITE" id="PS50026"/>
    </source>
</evidence>
<keyword evidence="8 15" id="KW-0067">ATP-binding</keyword>
<accession>A0ABM3I9I3</accession>
<dbReference type="PANTHER" id="PTHR47974:SF3">
    <property type="entry name" value="RECEPTOR-LIKE SERINE_THREONINE-PROTEIN KINASE"/>
    <property type="match status" value="1"/>
</dbReference>
<dbReference type="InterPro" id="IPR003609">
    <property type="entry name" value="Pan_app"/>
</dbReference>
<dbReference type="Gene3D" id="1.10.510.10">
    <property type="entry name" value="Transferase(Phosphotransferase) domain 1"/>
    <property type="match status" value="1"/>
</dbReference>
<feature type="transmembrane region" description="Helical" evidence="18">
    <location>
        <begin position="464"/>
        <end position="488"/>
    </location>
</feature>
<feature type="domain" description="Protein kinase" evidence="20">
    <location>
        <begin position="523"/>
        <end position="811"/>
    </location>
</feature>
<dbReference type="Gene3D" id="3.30.200.20">
    <property type="entry name" value="Phosphorylase Kinase, domain 1"/>
    <property type="match status" value="1"/>
</dbReference>
<dbReference type="InterPro" id="IPR000858">
    <property type="entry name" value="S_locus_glycoprot_dom"/>
</dbReference>
<dbReference type="SUPFAM" id="SSF56112">
    <property type="entry name" value="Protein kinase-like (PK-like)"/>
    <property type="match status" value="1"/>
</dbReference>
<feature type="domain" description="EGF-like" evidence="21">
    <location>
        <begin position="295"/>
        <end position="333"/>
    </location>
</feature>
<dbReference type="PROSITE" id="PS50011">
    <property type="entry name" value="PROTEIN_KINASE_DOM"/>
    <property type="match status" value="1"/>
</dbReference>
<name>A0ABM3I9I3_ZIZJJ</name>
<dbReference type="CDD" id="cd01098">
    <property type="entry name" value="PAN_AP_plant"/>
    <property type="match status" value="1"/>
</dbReference>
<keyword evidence="10 18" id="KW-0472">Membrane</keyword>
<dbReference type="CDD" id="cd00028">
    <property type="entry name" value="B_lectin"/>
    <property type="match status" value="1"/>
</dbReference>
<dbReference type="InterPro" id="IPR000719">
    <property type="entry name" value="Prot_kinase_dom"/>
</dbReference>
<evidence type="ECO:0000256" key="8">
    <source>
        <dbReference type="ARBA" id="ARBA00022840"/>
    </source>
</evidence>
<evidence type="ECO:0000256" key="17">
    <source>
        <dbReference type="PROSITE-ProRule" id="PRU10141"/>
    </source>
</evidence>
<evidence type="ECO:0000256" key="12">
    <source>
        <dbReference type="ARBA" id="ARBA00023180"/>
    </source>
</evidence>
<dbReference type="Pfam" id="PF00069">
    <property type="entry name" value="Pkinase"/>
    <property type="match status" value="1"/>
</dbReference>
<evidence type="ECO:0000256" key="2">
    <source>
        <dbReference type="ARBA" id="ARBA00022527"/>
    </source>
</evidence>
<dbReference type="SMART" id="SM00220">
    <property type="entry name" value="S_TKc"/>
    <property type="match status" value="1"/>
</dbReference>
<keyword evidence="4 18" id="KW-0812">Transmembrane</keyword>
<evidence type="ECO:0000256" key="7">
    <source>
        <dbReference type="ARBA" id="ARBA00022777"/>
    </source>
</evidence>
<evidence type="ECO:0000256" key="10">
    <source>
        <dbReference type="ARBA" id="ARBA00023136"/>
    </source>
</evidence>
<organism evidence="24 25">
    <name type="scientific">Ziziphus jujuba</name>
    <name type="common">Chinese jujube</name>
    <name type="synonym">Ziziphus sativa</name>
    <dbReference type="NCBI Taxonomy" id="326968"/>
    <lineage>
        <taxon>Eukaryota</taxon>
        <taxon>Viridiplantae</taxon>
        <taxon>Streptophyta</taxon>
        <taxon>Embryophyta</taxon>
        <taxon>Tracheophyta</taxon>
        <taxon>Spermatophyta</taxon>
        <taxon>Magnoliopsida</taxon>
        <taxon>eudicotyledons</taxon>
        <taxon>Gunneridae</taxon>
        <taxon>Pentapetalae</taxon>
        <taxon>rosids</taxon>
        <taxon>fabids</taxon>
        <taxon>Rosales</taxon>
        <taxon>Rhamnaceae</taxon>
        <taxon>Paliureae</taxon>
        <taxon>Ziziphus</taxon>
    </lineage>
</organism>
<evidence type="ECO:0000259" key="22">
    <source>
        <dbReference type="PROSITE" id="PS50927"/>
    </source>
</evidence>
<dbReference type="InterPro" id="IPR000742">
    <property type="entry name" value="EGF"/>
</dbReference>
<comment type="catalytic activity">
    <reaction evidence="13 15">
        <text>L-threonyl-[protein] + ATP = O-phospho-L-threonyl-[protein] + ADP + H(+)</text>
        <dbReference type="Rhea" id="RHEA:46608"/>
        <dbReference type="Rhea" id="RHEA-COMP:11060"/>
        <dbReference type="Rhea" id="RHEA-COMP:11605"/>
        <dbReference type="ChEBI" id="CHEBI:15378"/>
        <dbReference type="ChEBI" id="CHEBI:30013"/>
        <dbReference type="ChEBI" id="CHEBI:30616"/>
        <dbReference type="ChEBI" id="CHEBI:61977"/>
        <dbReference type="ChEBI" id="CHEBI:456216"/>
        <dbReference type="EC" id="2.7.11.1"/>
    </reaction>
</comment>
<evidence type="ECO:0000256" key="4">
    <source>
        <dbReference type="ARBA" id="ARBA00022692"/>
    </source>
</evidence>
<evidence type="ECO:0000259" key="20">
    <source>
        <dbReference type="PROSITE" id="PS50011"/>
    </source>
</evidence>
<feature type="domain" description="Bulb-type lectin" evidence="22">
    <location>
        <begin position="24"/>
        <end position="154"/>
    </location>
</feature>
<dbReference type="PROSITE" id="PS50948">
    <property type="entry name" value="PAN"/>
    <property type="match status" value="1"/>
</dbReference>
<dbReference type="GO" id="GO:0016301">
    <property type="term" value="F:kinase activity"/>
    <property type="evidence" value="ECO:0007669"/>
    <property type="project" value="UniProtKB-KW"/>
</dbReference>
<evidence type="ECO:0000256" key="9">
    <source>
        <dbReference type="ARBA" id="ARBA00022989"/>
    </source>
</evidence>
<keyword evidence="12" id="KW-0325">Glycoprotein</keyword>
<dbReference type="PROSITE" id="PS50026">
    <property type="entry name" value="EGF_3"/>
    <property type="match status" value="1"/>
</dbReference>
<evidence type="ECO:0000256" key="5">
    <source>
        <dbReference type="ARBA" id="ARBA00022729"/>
    </source>
</evidence>
<dbReference type="Pfam" id="PF00954">
    <property type="entry name" value="S_locus_glycop"/>
    <property type="match status" value="1"/>
</dbReference>
<feature type="chain" id="PRO_5045783776" description="Receptor-like serine/threonine-protein kinase" evidence="19">
    <location>
        <begin position="21"/>
        <end position="811"/>
    </location>
</feature>
<evidence type="ECO:0000256" key="1">
    <source>
        <dbReference type="ARBA" id="ARBA00004167"/>
    </source>
</evidence>
<feature type="signal peptide" evidence="19">
    <location>
        <begin position="1"/>
        <end position="20"/>
    </location>
</feature>
<evidence type="ECO:0000256" key="14">
    <source>
        <dbReference type="ARBA" id="ARBA00048679"/>
    </source>
</evidence>
<evidence type="ECO:0000256" key="16">
    <source>
        <dbReference type="PROSITE-ProRule" id="PRU00076"/>
    </source>
</evidence>
<evidence type="ECO:0000256" key="19">
    <source>
        <dbReference type="SAM" id="SignalP"/>
    </source>
</evidence>
<dbReference type="InterPro" id="IPR001480">
    <property type="entry name" value="Bulb-type_lectin_dom"/>
</dbReference>
<dbReference type="InterPro" id="IPR036426">
    <property type="entry name" value="Bulb-type_lectin_dom_sf"/>
</dbReference>
<feature type="domain" description="Apple" evidence="23">
    <location>
        <begin position="347"/>
        <end position="428"/>
    </location>
</feature>
<dbReference type="InterPro" id="IPR017441">
    <property type="entry name" value="Protein_kinase_ATP_BS"/>
</dbReference>
<keyword evidence="16" id="KW-0245">EGF-like domain</keyword>
<evidence type="ECO:0000256" key="6">
    <source>
        <dbReference type="ARBA" id="ARBA00022741"/>
    </source>
</evidence>
<comment type="subcellular location">
    <subcellularLocation>
        <location evidence="1">Membrane</location>
        <topology evidence="1">Single-pass membrane protein</topology>
    </subcellularLocation>
</comment>
<dbReference type="EC" id="2.7.11.1" evidence="15"/>
<dbReference type="PROSITE" id="PS00107">
    <property type="entry name" value="PROTEIN_KINASE_ATP"/>
    <property type="match status" value="1"/>
</dbReference>
<evidence type="ECO:0000256" key="18">
    <source>
        <dbReference type="SAM" id="Phobius"/>
    </source>
</evidence>
<comment type="similarity">
    <text evidence="15">Belongs to the protein kinase superfamily. Ser/Thr protein kinase family.</text>
</comment>
<dbReference type="PIRSF" id="PIRSF000641">
    <property type="entry name" value="SRK"/>
    <property type="match status" value="1"/>
</dbReference>
<reference evidence="25" key="1">
    <citation type="submission" date="2025-08" db="UniProtKB">
        <authorList>
            <consortium name="RefSeq"/>
        </authorList>
    </citation>
    <scope>IDENTIFICATION</scope>
    <source>
        <tissue evidence="25">Seedling</tissue>
    </source>
</reference>
<dbReference type="PROSITE" id="PS50927">
    <property type="entry name" value="BULB_LECTIN"/>
    <property type="match status" value="1"/>
</dbReference>
<evidence type="ECO:0000313" key="24">
    <source>
        <dbReference type="Proteomes" id="UP001652623"/>
    </source>
</evidence>
<dbReference type="SMART" id="SM00108">
    <property type="entry name" value="B_lectin"/>
    <property type="match status" value="1"/>
</dbReference>
<dbReference type="InterPro" id="IPR008271">
    <property type="entry name" value="Ser/Thr_kinase_AS"/>
</dbReference>
<evidence type="ECO:0000256" key="3">
    <source>
        <dbReference type="ARBA" id="ARBA00022679"/>
    </source>
</evidence>
<keyword evidence="25" id="KW-0675">Receptor</keyword>
<dbReference type="PROSITE" id="PS00108">
    <property type="entry name" value="PROTEIN_KINASE_ST"/>
    <property type="match status" value="1"/>
</dbReference>
<keyword evidence="24" id="KW-1185">Reference proteome</keyword>
<keyword evidence="11" id="KW-1015">Disulfide bond</keyword>
<dbReference type="SUPFAM" id="SSF51110">
    <property type="entry name" value="alpha-D-mannose-specific plant lectins"/>
    <property type="match status" value="1"/>
</dbReference>
<evidence type="ECO:0000256" key="15">
    <source>
        <dbReference type="PIRNR" id="PIRNR000641"/>
    </source>
</evidence>
<keyword evidence="2 15" id="KW-0723">Serine/threonine-protein kinase</keyword>
<keyword evidence="6 15" id="KW-0547">Nucleotide-binding</keyword>
<keyword evidence="5 19" id="KW-0732">Signal</keyword>
<dbReference type="Proteomes" id="UP001652623">
    <property type="component" value="Chromosome 10"/>
</dbReference>
<dbReference type="InterPro" id="IPR011009">
    <property type="entry name" value="Kinase-like_dom_sf"/>
</dbReference>
<feature type="binding site" evidence="17">
    <location>
        <position position="551"/>
    </location>
    <ligand>
        <name>ATP</name>
        <dbReference type="ChEBI" id="CHEBI:30616"/>
    </ligand>
</feature>
<dbReference type="Gene3D" id="2.90.10.10">
    <property type="entry name" value="Bulb-type lectin domain"/>
    <property type="match status" value="1"/>
</dbReference>
<comment type="caution">
    <text evidence="16">Lacks conserved residue(s) required for the propagation of feature annotation.</text>
</comment>
<protein>
    <recommendedName>
        <fullName evidence="15">Receptor-like serine/threonine-protein kinase</fullName>
        <ecNumber evidence="15">2.7.11.1</ecNumber>
    </recommendedName>
</protein>
<dbReference type="CDD" id="cd14066">
    <property type="entry name" value="STKc_IRAK"/>
    <property type="match status" value="1"/>
</dbReference>
<proteinExistence type="inferred from homology"/>
<evidence type="ECO:0000313" key="25">
    <source>
        <dbReference type="RefSeq" id="XP_048323841.2"/>
    </source>
</evidence>
<keyword evidence="9 18" id="KW-1133">Transmembrane helix</keyword>
<sequence>MACLFNLFLFFSFAISSSYCYDTLNEGASLSTEELDQVLVSSNGVFSAGFHSVGQNAYCFAVWFNDPPYNDNNNPNGSTIVWMGNRDKPVSGKKHSFLSLQKDGNLVLQDGGGGGLIIWATHTISVSSTFLQLLDNGNLVLMKVKEHHYSKDVVLWQSFDFPTDTLLPLQPLTKSTKLVSSISQNNFSTGFYIFSFDDNNLLNLVFDNSREDWSVYWPPAWLKSWEAGRSTYNDSRIAVLNSMGNFSSSDNFTFISSDYGSDTIQRRLRMDYDGNVRLYSRKIDGEGWYVSWQAISDPCKVYGICGVNGLCSYDYSSGRKCSCLPGHKMKDPSDWSKGCEPKFEPSCNRNHSKFIRISSAEFYGYDYGNFRNYTFSQCQDLCLSLCNCKAIQYTFFDSTSTYNCYPKTLLANGYRSPTFFGDLYLRLPKSYDNNTTTLEESSLKCFDEPELLNKEKENQLVKHLLWFAVGMGGFQIICFVSVWSLLFIKNKKNSESEGGRYLIAATAGMCKRYNYDELKKATRGFKEEIGRGSGGIVYKGVLPDDRVAAVKLLINEANNNDQGEAEFLAEVSTLGRLNHMHLMKMWGYCAEGKHRILVYEYLEHGSLKQNLSSNVLDWEMRFEIALGTAKGLAYLHEECLEWILHCDVKPHNILLDSDYSPKVADFGLSKLLKRGELNNSAFSRIRGTRGYMAPEWVSNQPITSKVDVYSYGLVVLEMLTGRSPTTDVQTVNDTGEIENRRSLVSWVRETIKETSSDEIAVLLEKIVDPSLGGEYDMKEMEKLLEVAMKCVEEDKGARPTMGQVVEMLLDY</sequence>
<evidence type="ECO:0000256" key="13">
    <source>
        <dbReference type="ARBA" id="ARBA00047899"/>
    </source>
</evidence>
<dbReference type="Pfam" id="PF01453">
    <property type="entry name" value="B_lectin"/>
    <property type="match status" value="1"/>
</dbReference>
<dbReference type="PANTHER" id="PTHR47974">
    <property type="entry name" value="OS07G0415500 PROTEIN"/>
    <property type="match status" value="1"/>
</dbReference>